<dbReference type="EMBL" id="ON529868">
    <property type="protein sequence ID" value="USN16840.1"/>
    <property type="molecule type" value="Genomic_DNA"/>
</dbReference>
<reference evidence="1" key="1">
    <citation type="submission" date="2022-05" db="EMBL/GenBank/DDBJ databases">
        <authorList>
            <person name="Friedrich I."/>
            <person name="Poehlein A."/>
            <person name="Schneider D."/>
            <person name="Hertel R."/>
            <person name="Daniel R."/>
        </authorList>
    </citation>
    <scope>NUCLEOTIDE SEQUENCE</scope>
</reference>
<dbReference type="Proteomes" id="UP001057237">
    <property type="component" value="Segment"/>
</dbReference>
<keyword evidence="2" id="KW-1185">Reference proteome</keyword>
<gene>
    <name evidence="1" type="ORF">BABAYKA_00370</name>
</gene>
<protein>
    <submittedName>
        <fullName evidence="1">Minor capsid protein</fullName>
    </submittedName>
</protein>
<name>A0A9E7SM78_9CAUD</name>
<organism evidence="1 2">
    <name type="scientific">Brevundimonas phage vB_BpoS-Babayka</name>
    <dbReference type="NCBI Taxonomy" id="2948596"/>
    <lineage>
        <taxon>Viruses</taxon>
        <taxon>Duplodnaviria</taxon>
        <taxon>Heunggongvirae</taxon>
        <taxon>Uroviricota</taxon>
        <taxon>Caudoviricetes</taxon>
        <taxon>Autographivirales</taxon>
        <taxon>Autonotataviridae</taxon>
        <taxon>Conareevirus</taxon>
        <taxon>Conareevirus babayka</taxon>
    </lineage>
</organism>
<sequence>MAGLFPADNEIISPLVRPNQQLQTGDIHALAVSEYAGFTETSLNRRSVLADWVPMRRITGTTTVHNYAIGETKLDKVEPGVPPPSHGVDISRASVTVDTLINARNVLPLLEEFQTQVEVRKHLGEEHGKELAKFRDQALFIQAIKAARMTQSAYAKGGQDVDGFKGGTSIQLAAAGDVTDPAKMYRAVSDLETAMAEKDVDWVEDGIILAFRPKVFQALRDAEKIVNGEYVTADGTTKEGLVFKTFGAPVVKTNNLPNTNITGHLLSNAGNSNGYDVDARKVAGVALSTRALLAGETIPLTSDVFYDKIWKCWFVDSHTAFAATPSRAEFAGIIELP</sequence>
<evidence type="ECO:0000313" key="1">
    <source>
        <dbReference type="EMBL" id="USN16840.1"/>
    </source>
</evidence>
<accession>A0A9E7SM78</accession>
<evidence type="ECO:0000313" key="2">
    <source>
        <dbReference type="Proteomes" id="UP001057237"/>
    </source>
</evidence>
<proteinExistence type="predicted"/>